<dbReference type="Pfam" id="PF07009">
    <property type="entry name" value="NusG_II"/>
    <property type="match status" value="1"/>
</dbReference>
<dbReference type="Gene3D" id="2.60.320.10">
    <property type="entry name" value="N-utilization substance G protein NusG, insert domain"/>
    <property type="match status" value="1"/>
</dbReference>
<gene>
    <name evidence="2" type="ORF">FHP91_09290</name>
</gene>
<dbReference type="OrthoDB" id="47603at2"/>
<keyword evidence="1" id="KW-0472">Membrane</keyword>
<evidence type="ECO:0000313" key="3">
    <source>
        <dbReference type="Proteomes" id="UP000319502"/>
    </source>
</evidence>
<name>A0A557QY50_9RHOO</name>
<dbReference type="AlphaFoldDB" id="A0A557QY50"/>
<comment type="caution">
    <text evidence="2">The sequence shown here is derived from an EMBL/GenBank/DDBJ whole genome shotgun (WGS) entry which is preliminary data.</text>
</comment>
<dbReference type="InterPro" id="IPR038690">
    <property type="entry name" value="NusG_2_sf"/>
</dbReference>
<proteinExistence type="predicted"/>
<evidence type="ECO:0000313" key="2">
    <source>
        <dbReference type="EMBL" id="TVO57844.1"/>
    </source>
</evidence>
<accession>A0A557QY50</accession>
<organism evidence="2 3">
    <name type="scientific">Denitromonas halophila</name>
    <dbReference type="NCBI Taxonomy" id="1629404"/>
    <lineage>
        <taxon>Bacteria</taxon>
        <taxon>Pseudomonadati</taxon>
        <taxon>Pseudomonadota</taxon>
        <taxon>Betaproteobacteria</taxon>
        <taxon>Rhodocyclales</taxon>
        <taxon>Zoogloeaceae</taxon>
        <taxon>Denitromonas</taxon>
    </lineage>
</organism>
<dbReference type="Proteomes" id="UP000319502">
    <property type="component" value="Unassembled WGS sequence"/>
</dbReference>
<reference evidence="2 3" key="1">
    <citation type="submission" date="2019-07" db="EMBL/GenBank/DDBJ databases">
        <title>The pathways for chlorine oxyanion respiration interact through the shared metabolite chlorate.</title>
        <authorList>
            <person name="Barnum T.P."/>
            <person name="Cheng Y."/>
            <person name="Hill K.A."/>
            <person name="Lucas L.N."/>
            <person name="Carlson H.K."/>
            <person name="Coates J.D."/>
        </authorList>
    </citation>
    <scope>NUCLEOTIDE SEQUENCE [LARGE SCALE GENOMIC DNA]</scope>
    <source>
        <strain evidence="2 3">SFB-3</strain>
    </source>
</reference>
<keyword evidence="1" id="KW-0812">Transmembrane</keyword>
<protein>
    <submittedName>
        <fullName evidence="2">NusG domain II-containing protein</fullName>
    </submittedName>
</protein>
<sequence length="129" mass="13881">MKLAWHEWRAGFRPGDILVIGGGLAACVFFALTFWQGGVARWAEVRAGGKVVARLSLDRPASVDVDGPLGQTRVQVEPGRARVLSDPGPRQYCVLQGWLSRAGAVAICAPNEVSLRLLGDSSAYDTLNY</sequence>
<keyword evidence="3" id="KW-1185">Reference proteome</keyword>
<dbReference type="CDD" id="cd09910">
    <property type="entry name" value="NGN-insert_like"/>
    <property type="match status" value="1"/>
</dbReference>
<dbReference type="RefSeq" id="WP_144309293.1">
    <property type="nucleotide sequence ID" value="NZ_VMNK01000006.1"/>
</dbReference>
<dbReference type="PROSITE" id="PS51257">
    <property type="entry name" value="PROKAR_LIPOPROTEIN"/>
    <property type="match status" value="1"/>
</dbReference>
<dbReference type="EMBL" id="VMNK01000006">
    <property type="protein sequence ID" value="TVO57844.1"/>
    <property type="molecule type" value="Genomic_DNA"/>
</dbReference>
<keyword evidence="1" id="KW-1133">Transmembrane helix</keyword>
<evidence type="ECO:0000256" key="1">
    <source>
        <dbReference type="SAM" id="Phobius"/>
    </source>
</evidence>
<feature type="transmembrane region" description="Helical" evidence="1">
    <location>
        <begin position="17"/>
        <end position="35"/>
    </location>
</feature>